<sequence>MAKISEHYVLIIPKDVARWLGYDDTGPRDAWKIGDQFINVNVTSESHEASLLWFLWYVRQCGGSNRIMSTDNGGQQRKFIGGSQQISERIADKLGKDKLLLEHAVCSITQNDQSMQVSCLNGEVFKCRHVILAVPLPLQTRLTFDPPLPSLRNQLIQRAPMGSVIKTFMYYDRPFWQEMGHSGAAIIDDEEALIEFIFADTKPDGTKPAIMGFILAGRARKYVTLTKEERRDKICKLYAKVFETDQALKCVHYEEQNWLAEQWSGGCYTVMMPPGFLTTFGREIRKPVGRIHFAGTETATEWSGYMEGAVQAGERAAREILFDRGEIDQSEILKDEPENEFVKPMPFPTTFFERNAPSVGGLLKILGCVSTLAVACSGAIFYRRFKT</sequence>
<keyword evidence="10" id="KW-0285">Flavoprotein</keyword>
<comment type="caution">
    <text evidence="12">The sequence shown here is derived from an EMBL/GenBank/DDBJ whole genome shotgun (WGS) entry which is preliminary data.</text>
</comment>
<dbReference type="PANTHER" id="PTHR43563">
    <property type="entry name" value="AMINE OXIDASE"/>
    <property type="match status" value="1"/>
</dbReference>
<comment type="catalytic activity">
    <reaction evidence="8">
        <text>N-acetylputrescine + O2 + H2O = 4-acetamidobutanal + H2O2 + NH4(+)</text>
        <dbReference type="Rhea" id="RHEA:70283"/>
        <dbReference type="ChEBI" id="CHEBI:7386"/>
        <dbReference type="ChEBI" id="CHEBI:15377"/>
        <dbReference type="ChEBI" id="CHEBI:15379"/>
        <dbReference type="ChEBI" id="CHEBI:16240"/>
        <dbReference type="ChEBI" id="CHEBI:28938"/>
        <dbReference type="ChEBI" id="CHEBI:58263"/>
    </reaction>
    <physiologicalReaction direction="left-to-right" evidence="8">
        <dbReference type="Rhea" id="RHEA:70284"/>
    </physiologicalReaction>
</comment>
<feature type="binding site" evidence="9">
    <location>
        <position position="105"/>
    </location>
    <ligand>
        <name>FAD</name>
        <dbReference type="ChEBI" id="CHEBI:57692"/>
    </ligand>
</feature>
<feature type="domain" description="Amine oxidase" evidence="11">
    <location>
        <begin position="44"/>
        <end position="321"/>
    </location>
</feature>
<keyword evidence="10" id="KW-0812">Transmembrane</keyword>
<dbReference type="Gene3D" id="1.10.405.10">
    <property type="entry name" value="Guanine Nucleotide Dissociation Inhibitor, domain 1"/>
    <property type="match status" value="1"/>
</dbReference>
<dbReference type="PRINTS" id="PR00757">
    <property type="entry name" value="AMINEOXDASEF"/>
</dbReference>
<feature type="binding site" evidence="9">
    <location>
        <position position="297"/>
    </location>
    <ligand>
        <name>FAD</name>
        <dbReference type="ChEBI" id="CHEBI:57692"/>
    </ligand>
</feature>
<evidence type="ECO:0000256" key="10">
    <source>
        <dbReference type="RuleBase" id="RU362067"/>
    </source>
</evidence>
<evidence type="ECO:0000256" key="8">
    <source>
        <dbReference type="ARBA" id="ARBA00049430"/>
    </source>
</evidence>
<comment type="catalytic activity">
    <reaction evidence="7">
        <text>benzylamine + O2 + H2O = benzaldehyde + H2O2 + NH4(+)</text>
        <dbReference type="Rhea" id="RHEA:59424"/>
        <dbReference type="ChEBI" id="CHEBI:15377"/>
        <dbReference type="ChEBI" id="CHEBI:15379"/>
        <dbReference type="ChEBI" id="CHEBI:16240"/>
        <dbReference type="ChEBI" id="CHEBI:17169"/>
        <dbReference type="ChEBI" id="CHEBI:28938"/>
        <dbReference type="ChEBI" id="CHEBI:225238"/>
    </reaction>
    <physiologicalReaction direction="left-to-right" evidence="7">
        <dbReference type="Rhea" id="RHEA:59425"/>
    </physiologicalReaction>
</comment>
<dbReference type="SUPFAM" id="SSF54373">
    <property type="entry name" value="FAD-linked reductases, C-terminal domain"/>
    <property type="match status" value="1"/>
</dbReference>
<protein>
    <recommendedName>
        <fullName evidence="10">Amine oxidase</fullName>
        <ecNumber evidence="10">1.4.3.-</ecNumber>
    </recommendedName>
</protein>
<evidence type="ECO:0000256" key="7">
    <source>
        <dbReference type="ARBA" id="ARBA00049354"/>
    </source>
</evidence>
<evidence type="ECO:0000313" key="13">
    <source>
        <dbReference type="Proteomes" id="UP001186944"/>
    </source>
</evidence>
<organism evidence="12 13">
    <name type="scientific">Pinctada imbricata</name>
    <name type="common">Atlantic pearl-oyster</name>
    <name type="synonym">Pinctada martensii</name>
    <dbReference type="NCBI Taxonomy" id="66713"/>
    <lineage>
        <taxon>Eukaryota</taxon>
        <taxon>Metazoa</taxon>
        <taxon>Spiralia</taxon>
        <taxon>Lophotrochozoa</taxon>
        <taxon>Mollusca</taxon>
        <taxon>Bivalvia</taxon>
        <taxon>Autobranchia</taxon>
        <taxon>Pteriomorphia</taxon>
        <taxon>Pterioida</taxon>
        <taxon>Pterioidea</taxon>
        <taxon>Pteriidae</taxon>
        <taxon>Pinctada</taxon>
    </lineage>
</organism>
<evidence type="ECO:0000313" key="12">
    <source>
        <dbReference type="EMBL" id="KAK3092364.1"/>
    </source>
</evidence>
<keyword evidence="10" id="KW-0274">FAD</keyword>
<evidence type="ECO:0000256" key="1">
    <source>
        <dbReference type="ARBA" id="ARBA00001974"/>
    </source>
</evidence>
<dbReference type="EC" id="1.4.3.-" evidence="10"/>
<comment type="function">
    <text evidence="5">Catalyzes the oxidative deamination of primary and some secondary amines such as neurotransmitters, and exogenous amines including the tertiary amine, neurotoxin 1-methyl-4-phenyl-1,2,3,6-tetrahydropyridine (MPTP), with concomitant reduction of oxygen to hydrogen peroxide and participates in the metabolism of neuroactive and vasoactive amines in the central nervous system and peripheral tissues. Preferentially degrades benzylamine and phenylethylamine.</text>
</comment>
<evidence type="ECO:0000256" key="5">
    <source>
        <dbReference type="ARBA" id="ARBA00045409"/>
    </source>
</evidence>
<dbReference type="Gene3D" id="3.90.660.10">
    <property type="match status" value="1"/>
</dbReference>
<evidence type="ECO:0000256" key="3">
    <source>
        <dbReference type="ARBA" id="ARBA00005995"/>
    </source>
</evidence>
<dbReference type="SUPFAM" id="SSF51905">
    <property type="entry name" value="FAD/NAD(P)-binding domain"/>
    <property type="match status" value="1"/>
</dbReference>
<dbReference type="InterPro" id="IPR036188">
    <property type="entry name" value="FAD/NAD-bd_sf"/>
</dbReference>
<comment type="catalytic activity">
    <reaction evidence="6">
        <text>a secondary aliphatic amine + O2 + H2O = a primary amine + an aldehyde + H2O2</text>
        <dbReference type="Rhea" id="RHEA:26414"/>
        <dbReference type="ChEBI" id="CHEBI:15377"/>
        <dbReference type="ChEBI" id="CHEBI:15379"/>
        <dbReference type="ChEBI" id="CHEBI:16240"/>
        <dbReference type="ChEBI" id="CHEBI:17478"/>
        <dbReference type="ChEBI" id="CHEBI:58855"/>
        <dbReference type="ChEBI" id="CHEBI:65296"/>
        <dbReference type="EC" id="1.4.3.4"/>
    </reaction>
</comment>
<dbReference type="Pfam" id="PF01593">
    <property type="entry name" value="Amino_oxidase"/>
    <property type="match status" value="1"/>
</dbReference>
<dbReference type="GO" id="GO:0005741">
    <property type="term" value="C:mitochondrial outer membrane"/>
    <property type="evidence" value="ECO:0007669"/>
    <property type="project" value="UniProtKB-SubCell"/>
</dbReference>
<keyword evidence="10" id="KW-1133">Transmembrane helix</keyword>
<dbReference type="Gene3D" id="6.10.250.130">
    <property type="match status" value="1"/>
</dbReference>
<feature type="binding site" evidence="9">
    <location>
        <position position="213"/>
    </location>
    <ligand>
        <name>substrate</name>
    </ligand>
</feature>
<evidence type="ECO:0000259" key="11">
    <source>
        <dbReference type="Pfam" id="PF01593"/>
    </source>
</evidence>
<name>A0AA89BR29_PINIB</name>
<evidence type="ECO:0000256" key="2">
    <source>
        <dbReference type="ARBA" id="ARBA00004362"/>
    </source>
</evidence>
<comment type="cofactor">
    <cofactor evidence="1 10">
        <name>FAD</name>
        <dbReference type="ChEBI" id="CHEBI:57692"/>
    </cofactor>
</comment>
<keyword evidence="13" id="KW-1185">Reference proteome</keyword>
<dbReference type="Proteomes" id="UP001186944">
    <property type="component" value="Unassembled WGS sequence"/>
</dbReference>
<comment type="subcellular location">
    <subcellularLocation>
        <location evidence="2">Mitochondrion outer membrane</location>
        <topology evidence="2">Single-pass type IV membrane protein</topology>
        <orientation evidence="2">Cytoplasmic side</orientation>
    </subcellularLocation>
</comment>
<dbReference type="GO" id="GO:0097621">
    <property type="term" value="F:monoamine oxidase activity"/>
    <property type="evidence" value="ECO:0007669"/>
    <property type="project" value="UniProtKB-EC"/>
</dbReference>
<dbReference type="GO" id="GO:0050660">
    <property type="term" value="F:flavin adenine dinucleotide binding"/>
    <property type="evidence" value="ECO:0007669"/>
    <property type="project" value="TreeGrafter"/>
</dbReference>
<dbReference type="AlphaFoldDB" id="A0AA89BR29"/>
<proteinExistence type="inferred from homology"/>
<evidence type="ECO:0000256" key="9">
    <source>
        <dbReference type="PIRSR" id="PIRSR601613-1"/>
    </source>
</evidence>
<dbReference type="PANTHER" id="PTHR43563:SF1">
    <property type="entry name" value="AMINE OXIDASE [FLAVIN-CONTAINING] B"/>
    <property type="match status" value="1"/>
</dbReference>
<dbReference type="Gene3D" id="3.50.50.60">
    <property type="entry name" value="FAD/NAD(P)-binding domain"/>
    <property type="match status" value="1"/>
</dbReference>
<feature type="transmembrane region" description="Helical" evidence="10">
    <location>
        <begin position="361"/>
        <end position="382"/>
    </location>
</feature>
<dbReference type="EMBL" id="VSWD01000009">
    <property type="protein sequence ID" value="KAK3092364.1"/>
    <property type="molecule type" value="Genomic_DNA"/>
</dbReference>
<evidence type="ECO:0000256" key="4">
    <source>
        <dbReference type="ARBA" id="ARBA00023002"/>
    </source>
</evidence>
<dbReference type="InterPro" id="IPR050703">
    <property type="entry name" value="Flavin_MAO"/>
</dbReference>
<evidence type="ECO:0000256" key="6">
    <source>
        <dbReference type="ARBA" id="ARBA00048448"/>
    </source>
</evidence>
<reference evidence="12" key="1">
    <citation type="submission" date="2019-08" db="EMBL/GenBank/DDBJ databases">
        <title>The improved chromosome-level genome for the pearl oyster Pinctada fucata martensii using PacBio sequencing and Hi-C.</title>
        <authorList>
            <person name="Zheng Z."/>
        </authorList>
    </citation>
    <scope>NUCLEOTIDE SEQUENCE</scope>
    <source>
        <strain evidence="12">ZZ-2019</strain>
        <tissue evidence="12">Adductor muscle</tissue>
    </source>
</reference>
<dbReference type="InterPro" id="IPR001613">
    <property type="entry name" value="Flavin_amine_oxidase"/>
</dbReference>
<keyword evidence="4 10" id="KW-0560">Oxidoreductase</keyword>
<accession>A0AA89BR29</accession>
<dbReference type="InterPro" id="IPR002937">
    <property type="entry name" value="Amino_oxidase"/>
</dbReference>
<gene>
    <name evidence="12" type="ORF">FSP39_001944</name>
</gene>
<keyword evidence="10" id="KW-0472">Membrane</keyword>
<comment type="similarity">
    <text evidence="3 10">Belongs to the flavin monoamine oxidase family.</text>
</comment>
<dbReference type="GO" id="GO:0008131">
    <property type="term" value="F:primary methylamine oxidase activity"/>
    <property type="evidence" value="ECO:0007669"/>
    <property type="project" value="TreeGrafter"/>
</dbReference>